<dbReference type="GO" id="GO:0015986">
    <property type="term" value="P:proton motive force-driven ATP synthesis"/>
    <property type="evidence" value="ECO:0007669"/>
    <property type="project" value="InterPro"/>
</dbReference>
<dbReference type="PROSITE" id="PS00518">
    <property type="entry name" value="ZF_RING_1"/>
    <property type="match status" value="1"/>
</dbReference>
<keyword evidence="8" id="KW-0813">Transport</keyword>
<keyword evidence="10" id="KW-0808">Transferase</keyword>
<dbReference type="OMA" id="PAREYAM"/>
<evidence type="ECO:0000256" key="6">
    <source>
        <dbReference type="ARBA" id="ARBA00006842"/>
    </source>
</evidence>
<dbReference type="GO" id="GO:0045259">
    <property type="term" value="C:proton-transporting ATP synthase complex"/>
    <property type="evidence" value="ECO:0007669"/>
    <property type="project" value="UniProtKB-KW"/>
</dbReference>
<dbReference type="GO" id="GO:0005743">
    <property type="term" value="C:mitochondrial inner membrane"/>
    <property type="evidence" value="ECO:0007669"/>
    <property type="project" value="UniProtKB-SubCell"/>
</dbReference>
<name>A0A200R5Z0_MACCD</name>
<keyword evidence="15" id="KW-0833">Ubl conjugation pathway</keyword>
<keyword evidence="25" id="KW-1185">Reference proteome</keyword>
<dbReference type="EMBL" id="MVGT01000437">
    <property type="protein sequence ID" value="OVA18152.1"/>
    <property type="molecule type" value="Genomic_DNA"/>
</dbReference>
<dbReference type="InterPro" id="IPR036228">
    <property type="entry name" value="ATP_synth_F0_dsu_sf_mt"/>
</dbReference>
<comment type="similarity">
    <text evidence="6">Belongs to the ATPase d subunit family.</text>
</comment>
<dbReference type="Gene3D" id="1.20.120.1750">
    <property type="match status" value="1"/>
</dbReference>
<dbReference type="Pfam" id="PF05873">
    <property type="entry name" value="Mt_ATP-synt_D"/>
    <property type="match status" value="1"/>
</dbReference>
<dbReference type="FunCoup" id="A0A200R5Z0">
    <property type="interactions" value="670"/>
</dbReference>
<evidence type="ECO:0000259" key="22">
    <source>
        <dbReference type="PROSITE" id="PS50089"/>
    </source>
</evidence>
<evidence type="ECO:0000256" key="19">
    <source>
        <dbReference type="ARBA" id="ARBA00023128"/>
    </source>
</evidence>
<evidence type="ECO:0000256" key="20">
    <source>
        <dbReference type="ARBA" id="ARBA00023136"/>
    </source>
</evidence>
<evidence type="ECO:0000256" key="17">
    <source>
        <dbReference type="ARBA" id="ARBA00022833"/>
    </source>
</evidence>
<dbReference type="PROSITE" id="PS51873">
    <property type="entry name" value="TRIAD"/>
    <property type="match status" value="1"/>
</dbReference>
<comment type="cofactor">
    <cofactor evidence="2">
        <name>Zn(2+)</name>
        <dbReference type="ChEBI" id="CHEBI:29105"/>
    </cofactor>
</comment>
<keyword evidence="20" id="KW-0472">Membrane</keyword>
<evidence type="ECO:0000256" key="15">
    <source>
        <dbReference type="ARBA" id="ARBA00022786"/>
    </source>
</evidence>
<dbReference type="SMART" id="SM00647">
    <property type="entry name" value="IBR"/>
    <property type="match status" value="1"/>
</dbReference>
<evidence type="ECO:0000256" key="18">
    <source>
        <dbReference type="ARBA" id="ARBA00023065"/>
    </source>
</evidence>
<gene>
    <name evidence="24" type="ORF">BVC80_1835g569</name>
</gene>
<accession>A0A200R5Z0</accession>
<dbReference type="EC" id="2.3.2.31" evidence="7"/>
<dbReference type="Gene3D" id="6.10.280.70">
    <property type="match status" value="1"/>
</dbReference>
<comment type="similarity">
    <text evidence="5">Belongs to the RBR family. Ariadne subfamily.</text>
</comment>
<dbReference type="CDD" id="cd22582">
    <property type="entry name" value="BRcat_RBR_unk"/>
    <property type="match status" value="1"/>
</dbReference>
<dbReference type="SUPFAM" id="SSF161065">
    <property type="entry name" value="ATP synthase D chain-like"/>
    <property type="match status" value="1"/>
</dbReference>
<dbReference type="PROSITE" id="PS50089">
    <property type="entry name" value="ZF_RING_2"/>
    <property type="match status" value="1"/>
</dbReference>
<evidence type="ECO:0000313" key="25">
    <source>
        <dbReference type="Proteomes" id="UP000195402"/>
    </source>
</evidence>
<evidence type="ECO:0000259" key="23">
    <source>
        <dbReference type="PROSITE" id="PS51873"/>
    </source>
</evidence>
<keyword evidence="12" id="KW-0677">Repeat</keyword>
<dbReference type="PANTHER" id="PTHR11685">
    <property type="entry name" value="RBR FAMILY RING FINGER AND IBR DOMAIN-CONTAINING"/>
    <property type="match status" value="1"/>
</dbReference>
<dbReference type="Gene3D" id="3.30.40.10">
    <property type="entry name" value="Zinc/RING finger domain, C3HC4 (zinc finger)"/>
    <property type="match status" value="1"/>
</dbReference>
<keyword evidence="14" id="KW-0375">Hydrogen ion transport</keyword>
<proteinExistence type="inferred from homology"/>
<dbReference type="Proteomes" id="UP000195402">
    <property type="component" value="Unassembled WGS sequence"/>
</dbReference>
<reference evidence="24 25" key="1">
    <citation type="journal article" date="2017" name="Mol. Plant">
        <title>The Genome of Medicinal Plant Macleaya cordata Provides New Insights into Benzylisoquinoline Alkaloids Metabolism.</title>
        <authorList>
            <person name="Liu X."/>
            <person name="Liu Y."/>
            <person name="Huang P."/>
            <person name="Ma Y."/>
            <person name="Qing Z."/>
            <person name="Tang Q."/>
            <person name="Cao H."/>
            <person name="Cheng P."/>
            <person name="Zheng Y."/>
            <person name="Yuan Z."/>
            <person name="Zhou Y."/>
            <person name="Liu J."/>
            <person name="Tang Z."/>
            <person name="Zhuo Y."/>
            <person name="Zhang Y."/>
            <person name="Yu L."/>
            <person name="Huang J."/>
            <person name="Yang P."/>
            <person name="Peng Q."/>
            <person name="Zhang J."/>
            <person name="Jiang W."/>
            <person name="Zhang Z."/>
            <person name="Lin K."/>
            <person name="Ro D.K."/>
            <person name="Chen X."/>
            <person name="Xiong X."/>
            <person name="Shang Y."/>
            <person name="Huang S."/>
            <person name="Zeng J."/>
        </authorList>
    </citation>
    <scope>NUCLEOTIDE SEQUENCE [LARGE SCALE GENOMIC DNA]</scope>
    <source>
        <strain evidence="25">cv. BLH2017</strain>
        <tissue evidence="24">Root</tissue>
    </source>
</reference>
<evidence type="ECO:0000256" key="2">
    <source>
        <dbReference type="ARBA" id="ARBA00001947"/>
    </source>
</evidence>
<keyword evidence="16" id="KW-0999">Mitochondrion inner membrane</keyword>
<dbReference type="OrthoDB" id="9977870at2759"/>
<dbReference type="GO" id="GO:0016567">
    <property type="term" value="P:protein ubiquitination"/>
    <property type="evidence" value="ECO:0007669"/>
    <property type="project" value="InterPro"/>
</dbReference>
<keyword evidence="17" id="KW-0862">Zinc</keyword>
<keyword evidence="13 21" id="KW-0863">Zinc-finger</keyword>
<dbReference type="InterPro" id="IPR002867">
    <property type="entry name" value="IBR_dom"/>
</dbReference>
<dbReference type="Gene3D" id="3.30.420.10">
    <property type="entry name" value="Ribonuclease H-like superfamily/Ribonuclease H"/>
    <property type="match status" value="1"/>
</dbReference>
<dbReference type="InterPro" id="IPR036397">
    <property type="entry name" value="RNaseH_sf"/>
</dbReference>
<dbReference type="InterPro" id="IPR002156">
    <property type="entry name" value="RNaseH_domain"/>
</dbReference>
<comment type="catalytic activity">
    <reaction evidence="1">
        <text>[E2 ubiquitin-conjugating enzyme]-S-ubiquitinyl-L-cysteine + [acceptor protein]-L-lysine = [E2 ubiquitin-conjugating enzyme]-L-cysteine + [acceptor protein]-N(6)-ubiquitinyl-L-lysine.</text>
        <dbReference type="EC" id="2.3.2.31"/>
    </reaction>
</comment>
<comment type="caution">
    <text evidence="24">The sequence shown here is derived from an EMBL/GenBank/DDBJ whole genome shotgun (WGS) entry which is preliminary data.</text>
</comment>
<protein>
    <recommendedName>
        <fullName evidence="7">RBR-type E3 ubiquitin transferase</fullName>
        <ecNumber evidence="7">2.3.2.31</ecNumber>
    </recommendedName>
</protein>
<feature type="domain" description="RING-type" evidence="22">
    <location>
        <begin position="285"/>
        <end position="329"/>
    </location>
</feature>
<dbReference type="Pfam" id="PF13456">
    <property type="entry name" value="RVT_3"/>
    <property type="match status" value="1"/>
</dbReference>
<dbReference type="GO" id="GO:0003676">
    <property type="term" value="F:nucleic acid binding"/>
    <property type="evidence" value="ECO:0007669"/>
    <property type="project" value="InterPro"/>
</dbReference>
<organism evidence="24 25">
    <name type="scientific">Macleaya cordata</name>
    <name type="common">Five-seeded plume-poppy</name>
    <name type="synonym">Bocconia cordata</name>
    <dbReference type="NCBI Taxonomy" id="56857"/>
    <lineage>
        <taxon>Eukaryota</taxon>
        <taxon>Viridiplantae</taxon>
        <taxon>Streptophyta</taxon>
        <taxon>Embryophyta</taxon>
        <taxon>Tracheophyta</taxon>
        <taxon>Spermatophyta</taxon>
        <taxon>Magnoliopsida</taxon>
        <taxon>Ranunculales</taxon>
        <taxon>Papaveraceae</taxon>
        <taxon>Papaveroideae</taxon>
        <taxon>Macleaya</taxon>
    </lineage>
</organism>
<evidence type="ECO:0000256" key="9">
    <source>
        <dbReference type="ARBA" id="ARBA00022547"/>
    </source>
</evidence>
<keyword evidence="11" id="KW-0479">Metal-binding</keyword>
<dbReference type="SUPFAM" id="SSF57850">
    <property type="entry name" value="RING/U-box"/>
    <property type="match status" value="3"/>
</dbReference>
<evidence type="ECO:0000256" key="4">
    <source>
        <dbReference type="ARBA" id="ARBA00004273"/>
    </source>
</evidence>
<evidence type="ECO:0000256" key="12">
    <source>
        <dbReference type="ARBA" id="ARBA00022737"/>
    </source>
</evidence>
<dbReference type="FunFam" id="3.30.420.10:FF:000076">
    <property type="entry name" value="RBR-type E3 ubiquitin transferase"/>
    <property type="match status" value="1"/>
</dbReference>
<dbReference type="GO" id="GO:0015078">
    <property type="term" value="F:proton transmembrane transporter activity"/>
    <property type="evidence" value="ECO:0007669"/>
    <property type="project" value="InterPro"/>
</dbReference>
<keyword evidence="19" id="KW-0496">Mitochondrion</keyword>
<feature type="domain" description="RING-type" evidence="23">
    <location>
        <begin position="281"/>
        <end position="498"/>
    </location>
</feature>
<dbReference type="InterPro" id="IPR013083">
    <property type="entry name" value="Znf_RING/FYVE/PHD"/>
</dbReference>
<dbReference type="STRING" id="56857.A0A200R5Z0"/>
<dbReference type="GO" id="GO:0061630">
    <property type="term" value="F:ubiquitin protein ligase activity"/>
    <property type="evidence" value="ECO:0007669"/>
    <property type="project" value="UniProtKB-EC"/>
</dbReference>
<dbReference type="AlphaFoldDB" id="A0A200R5Z0"/>
<evidence type="ECO:0000256" key="21">
    <source>
        <dbReference type="PROSITE-ProRule" id="PRU00175"/>
    </source>
</evidence>
<evidence type="ECO:0000256" key="14">
    <source>
        <dbReference type="ARBA" id="ARBA00022781"/>
    </source>
</evidence>
<evidence type="ECO:0000256" key="13">
    <source>
        <dbReference type="ARBA" id="ARBA00022771"/>
    </source>
</evidence>
<dbReference type="GO" id="GO:0008270">
    <property type="term" value="F:zinc ion binding"/>
    <property type="evidence" value="ECO:0007669"/>
    <property type="project" value="UniProtKB-KW"/>
</dbReference>
<dbReference type="InterPro" id="IPR031127">
    <property type="entry name" value="E3_UB_ligase_RBR"/>
</dbReference>
<dbReference type="InterPro" id="IPR017907">
    <property type="entry name" value="Znf_RING_CS"/>
</dbReference>
<dbReference type="Pfam" id="PF01485">
    <property type="entry name" value="IBR"/>
    <property type="match status" value="1"/>
</dbReference>
<dbReference type="FunFam" id="3.30.40.10:FF:000230">
    <property type="entry name" value="RBR-type E3 ubiquitin transferase"/>
    <property type="match status" value="1"/>
</dbReference>
<dbReference type="InParanoid" id="A0A200R5Z0"/>
<evidence type="ECO:0000256" key="1">
    <source>
        <dbReference type="ARBA" id="ARBA00001798"/>
    </source>
</evidence>
<evidence type="ECO:0000256" key="3">
    <source>
        <dbReference type="ARBA" id="ARBA00003976"/>
    </source>
</evidence>
<dbReference type="InterPro" id="IPR008689">
    <property type="entry name" value="ATP_synth_F0_dsu_mt"/>
</dbReference>
<evidence type="ECO:0000256" key="7">
    <source>
        <dbReference type="ARBA" id="ARBA00012251"/>
    </source>
</evidence>
<evidence type="ECO:0000313" key="24">
    <source>
        <dbReference type="EMBL" id="OVA18152.1"/>
    </source>
</evidence>
<comment type="function">
    <text evidence="3">Might act as an E3 ubiquitin-protein ligase, or as part of E3 complex, which accepts ubiquitin from specific E2 ubiquitin-conjugating enzymes and then transfers it to substrates.</text>
</comment>
<sequence>MADKDMESDLDLAFQLQVEEAMTASLIGDDKEISHDVSNFQTLELLKKLEQEEKDRLQWEVEIGRIKDDLKRLVHDQEVAQEILRIPEAEWQKTGDHFQRPFGEGCSSSTAPPQNVTTNDHPPFKLYFKGLFSDERVGDSTVEIAAIGFAVCDPLDNLILNGQKPLIGDWKCDFAEQELELKVEAKALIEGLNAALSLDIKKIDFFCDYYPLYQYITMRWLVNQQNIATVVDQVILLQRKFVSCRPFFVARKDVKFAFKLARDAIDSQITRSAESSNAKSLKETCSICLEDTFVGQMFSIDRCLHRYCCSCMRQHVEVKLLNGMVPRCPHEHCKTVLNIDNSKKFMSAKLVDMMNQRIKEDAIPATEKVYCPNPKCSTLMSKSEIPKYVYDATANAHLAGKCLKCQGYFCFKCKVPWHYDMTCHAYQAQKTPEEDAKLKTLATTKLWRQCMKCNHMIELIGGCYHITCSYINGEEDPLLRYMTNVRYLGSGQEPEPIDWEYYRKGIGSRLVDMYKEAYESIQIPKYVDNVTPQYKPKFDALVVELKEAEQRSLKESERLDKEIAETQELKQKISTMTADEYFAKHPELKKKFDDEIRNDYWGY</sequence>
<keyword evidence="9" id="KW-0138">CF(0)</keyword>
<dbReference type="InterPro" id="IPR001841">
    <property type="entry name" value="Znf_RING"/>
</dbReference>
<comment type="subcellular location">
    <subcellularLocation>
        <location evidence="4">Mitochondrion inner membrane</location>
    </subcellularLocation>
</comment>
<evidence type="ECO:0000256" key="11">
    <source>
        <dbReference type="ARBA" id="ARBA00022723"/>
    </source>
</evidence>
<evidence type="ECO:0000256" key="10">
    <source>
        <dbReference type="ARBA" id="ARBA00022679"/>
    </source>
</evidence>
<dbReference type="GO" id="GO:0004523">
    <property type="term" value="F:RNA-DNA hybrid ribonuclease activity"/>
    <property type="evidence" value="ECO:0007669"/>
    <property type="project" value="InterPro"/>
</dbReference>
<keyword evidence="18" id="KW-0406">Ion transport</keyword>
<evidence type="ECO:0000256" key="5">
    <source>
        <dbReference type="ARBA" id="ARBA00005884"/>
    </source>
</evidence>
<dbReference type="InterPro" id="IPR044066">
    <property type="entry name" value="TRIAD_supradom"/>
</dbReference>
<evidence type="ECO:0000256" key="16">
    <source>
        <dbReference type="ARBA" id="ARBA00022792"/>
    </source>
</evidence>
<evidence type="ECO:0000256" key="8">
    <source>
        <dbReference type="ARBA" id="ARBA00022448"/>
    </source>
</evidence>